<reference evidence="1" key="1">
    <citation type="journal article" date="2020" name="Nat. Commun.">
        <title>Large-scale genome sequencing of mycorrhizal fungi provides insights into the early evolution of symbiotic traits.</title>
        <authorList>
            <person name="Miyauchi S."/>
            <person name="Kiss E."/>
            <person name="Kuo A."/>
            <person name="Drula E."/>
            <person name="Kohler A."/>
            <person name="Sanchez-Garcia M."/>
            <person name="Morin E."/>
            <person name="Andreopoulos B."/>
            <person name="Barry K.W."/>
            <person name="Bonito G."/>
            <person name="Buee M."/>
            <person name="Carver A."/>
            <person name="Chen C."/>
            <person name="Cichocki N."/>
            <person name="Clum A."/>
            <person name="Culley D."/>
            <person name="Crous P.W."/>
            <person name="Fauchery L."/>
            <person name="Girlanda M."/>
            <person name="Hayes R.D."/>
            <person name="Keri Z."/>
            <person name="LaButti K."/>
            <person name="Lipzen A."/>
            <person name="Lombard V."/>
            <person name="Magnuson J."/>
            <person name="Maillard F."/>
            <person name="Murat C."/>
            <person name="Nolan M."/>
            <person name="Ohm R.A."/>
            <person name="Pangilinan J."/>
            <person name="Pereira M.F."/>
            <person name="Perotto S."/>
            <person name="Peter M."/>
            <person name="Pfister S."/>
            <person name="Riley R."/>
            <person name="Sitrit Y."/>
            <person name="Stielow J.B."/>
            <person name="Szollosi G."/>
            <person name="Zifcakova L."/>
            <person name="Stursova M."/>
            <person name="Spatafora J.W."/>
            <person name="Tedersoo L."/>
            <person name="Vaario L.M."/>
            <person name="Yamada A."/>
            <person name="Yan M."/>
            <person name="Wang P."/>
            <person name="Xu J."/>
            <person name="Bruns T."/>
            <person name="Baldrian P."/>
            <person name="Vilgalys R."/>
            <person name="Dunand C."/>
            <person name="Henrissat B."/>
            <person name="Grigoriev I.V."/>
            <person name="Hibbett D."/>
            <person name="Nagy L.G."/>
            <person name="Martin F.M."/>
        </authorList>
    </citation>
    <scope>NUCLEOTIDE SEQUENCE</scope>
    <source>
        <strain evidence="1">UP504</strain>
    </source>
</reference>
<name>A0A9P6B4N7_9AGAM</name>
<gene>
    <name evidence="1" type="ORF">BS47DRAFT_1360444</name>
</gene>
<organism evidence="1 2">
    <name type="scientific">Hydnum rufescens UP504</name>
    <dbReference type="NCBI Taxonomy" id="1448309"/>
    <lineage>
        <taxon>Eukaryota</taxon>
        <taxon>Fungi</taxon>
        <taxon>Dikarya</taxon>
        <taxon>Basidiomycota</taxon>
        <taxon>Agaricomycotina</taxon>
        <taxon>Agaricomycetes</taxon>
        <taxon>Cantharellales</taxon>
        <taxon>Hydnaceae</taxon>
        <taxon>Hydnum</taxon>
    </lineage>
</organism>
<dbReference type="AlphaFoldDB" id="A0A9P6B4N7"/>
<protein>
    <submittedName>
        <fullName evidence="1">Uncharacterized protein</fullName>
    </submittedName>
</protein>
<accession>A0A9P6B4N7</accession>
<dbReference type="EMBL" id="MU128941">
    <property type="protein sequence ID" value="KAF9516256.1"/>
    <property type="molecule type" value="Genomic_DNA"/>
</dbReference>
<dbReference type="Proteomes" id="UP000886523">
    <property type="component" value="Unassembled WGS sequence"/>
</dbReference>
<sequence length="157" mass="17575">MSIETKEKYNSMKQGTESHCVTIVHIKVKDTDLAVLCVSSDINVDTNPPAVDSGGAGCHADDYYIHPNVAAFGIWARVIYRDTASVENPPNVKYFVLLPTITRILSVRTIAGNVEDIDLFITWHCENNQGNYLSFHDTMIEQELYPDDMVPDPLTKD</sequence>
<evidence type="ECO:0000313" key="2">
    <source>
        <dbReference type="Proteomes" id="UP000886523"/>
    </source>
</evidence>
<comment type="caution">
    <text evidence="1">The sequence shown here is derived from an EMBL/GenBank/DDBJ whole genome shotgun (WGS) entry which is preliminary data.</text>
</comment>
<keyword evidence="2" id="KW-1185">Reference proteome</keyword>
<proteinExistence type="predicted"/>
<evidence type="ECO:0000313" key="1">
    <source>
        <dbReference type="EMBL" id="KAF9516256.1"/>
    </source>
</evidence>